<evidence type="ECO:0000313" key="1">
    <source>
        <dbReference type="EMBL" id="ONF91351.1"/>
    </source>
</evidence>
<comment type="caution">
    <text evidence="1">The sequence shown here is derived from an EMBL/GenBank/DDBJ whole genome shotgun (WGS) entry which is preliminary data.</text>
</comment>
<reference evidence="1 2" key="1">
    <citation type="submission" date="2017-01" db="EMBL/GenBank/DDBJ databases">
        <title>Comparative genomic analysis of Brazilian Leptospira santarosai.</title>
        <authorList>
            <person name="Moreno L.Z."/>
            <person name="Miraglia F."/>
            <person name="Kremer F.S."/>
            <person name="Eslabao M.R."/>
            <person name="Lilenbaum W."/>
            <person name="Dellagostin O.A."/>
            <person name="Moreno A.M."/>
        </authorList>
    </citation>
    <scope>NUCLEOTIDE SEQUENCE [LARGE SCALE GENOMIC DNA]</scope>
    <source>
        <strain evidence="1 2">M52/8-19</strain>
    </source>
</reference>
<sequence>MCCCSPPPEEEGYSISSHDHIEVCFLRLSSKDADWIRQKFASVKPGYRVIEQEFSKDTKVKYYQSWGQFGADALILSPPCNQDWGHCIPSMPSRNTINAPDLRRFLEAVEGLQDEYSITVWYF</sequence>
<dbReference type="Proteomes" id="UP000189337">
    <property type="component" value="Unassembled WGS sequence"/>
</dbReference>
<organism evidence="1 2">
    <name type="scientific">Leptospira santarosai</name>
    <dbReference type="NCBI Taxonomy" id="28183"/>
    <lineage>
        <taxon>Bacteria</taxon>
        <taxon>Pseudomonadati</taxon>
        <taxon>Spirochaetota</taxon>
        <taxon>Spirochaetia</taxon>
        <taxon>Leptospirales</taxon>
        <taxon>Leptospiraceae</taxon>
        <taxon>Leptospira</taxon>
    </lineage>
</organism>
<proteinExistence type="predicted"/>
<name>A0AB73MPC5_9LEPT</name>
<evidence type="ECO:0000313" key="2">
    <source>
        <dbReference type="Proteomes" id="UP000189337"/>
    </source>
</evidence>
<accession>A0AB73MPC5</accession>
<gene>
    <name evidence="1" type="ORF">BWD14_17270</name>
</gene>
<protein>
    <submittedName>
        <fullName evidence="1">Uncharacterized protein</fullName>
    </submittedName>
</protein>
<dbReference type="EMBL" id="MTSU01000022">
    <property type="protein sequence ID" value="ONF91351.1"/>
    <property type="molecule type" value="Genomic_DNA"/>
</dbReference>
<dbReference type="AlphaFoldDB" id="A0AB73MPC5"/>